<evidence type="ECO:0000313" key="2">
    <source>
        <dbReference type="EMBL" id="KAF7421738.1"/>
    </source>
</evidence>
<gene>
    <name evidence="2" type="ORF">H0235_009574</name>
</gene>
<evidence type="ECO:0000313" key="3">
    <source>
        <dbReference type="Proteomes" id="UP000600918"/>
    </source>
</evidence>
<name>A0A834NZ34_VESPE</name>
<feature type="compositionally biased region" description="Acidic residues" evidence="1">
    <location>
        <begin position="17"/>
        <end position="26"/>
    </location>
</feature>
<feature type="region of interest" description="Disordered" evidence="1">
    <location>
        <begin position="1"/>
        <end position="27"/>
    </location>
</feature>
<comment type="caution">
    <text evidence="2">The sequence shown here is derived from an EMBL/GenBank/DDBJ whole genome shotgun (WGS) entry which is preliminary data.</text>
</comment>
<evidence type="ECO:0000256" key="1">
    <source>
        <dbReference type="SAM" id="MobiDB-lite"/>
    </source>
</evidence>
<protein>
    <submittedName>
        <fullName evidence="2">Uncharacterized protein</fullName>
    </submittedName>
</protein>
<dbReference type="EMBL" id="JACSDY010000008">
    <property type="protein sequence ID" value="KAF7421738.1"/>
    <property type="molecule type" value="Genomic_DNA"/>
</dbReference>
<dbReference type="Proteomes" id="UP000600918">
    <property type="component" value="Unassembled WGS sequence"/>
</dbReference>
<sequence>MQCMPAAMWANGGKEKEEEEEEEEEEERVKRACALHNYSKALKLACSSAELRDFLPFRITVVRVARLQKRDF</sequence>
<accession>A0A834NZ34</accession>
<keyword evidence="3" id="KW-1185">Reference proteome</keyword>
<reference evidence="2" key="1">
    <citation type="journal article" date="2020" name="G3 (Bethesda)">
        <title>High-Quality Assemblies for Three Invasive Social Wasps from the &lt;i&gt;Vespula&lt;/i&gt; Genus.</title>
        <authorList>
            <person name="Harrop T.W.R."/>
            <person name="Guhlin J."/>
            <person name="McLaughlin G.M."/>
            <person name="Permina E."/>
            <person name="Stockwell P."/>
            <person name="Gilligan J."/>
            <person name="Le Lec M.F."/>
            <person name="Gruber M.A.M."/>
            <person name="Quinn O."/>
            <person name="Lovegrove M."/>
            <person name="Duncan E.J."/>
            <person name="Remnant E.J."/>
            <person name="Van Eeckhoven J."/>
            <person name="Graham B."/>
            <person name="Knapp R.A."/>
            <person name="Langford K.W."/>
            <person name="Kronenberg Z."/>
            <person name="Press M.O."/>
            <person name="Eacker S.M."/>
            <person name="Wilson-Rankin E.E."/>
            <person name="Purcell J."/>
            <person name="Lester P.J."/>
            <person name="Dearden P.K."/>
        </authorList>
    </citation>
    <scope>NUCLEOTIDE SEQUENCE</scope>
    <source>
        <strain evidence="2">Volc-1</strain>
    </source>
</reference>
<organism evidence="2 3">
    <name type="scientific">Vespula pensylvanica</name>
    <name type="common">Western yellow jacket</name>
    <name type="synonym">Wasp</name>
    <dbReference type="NCBI Taxonomy" id="30213"/>
    <lineage>
        <taxon>Eukaryota</taxon>
        <taxon>Metazoa</taxon>
        <taxon>Ecdysozoa</taxon>
        <taxon>Arthropoda</taxon>
        <taxon>Hexapoda</taxon>
        <taxon>Insecta</taxon>
        <taxon>Pterygota</taxon>
        <taxon>Neoptera</taxon>
        <taxon>Endopterygota</taxon>
        <taxon>Hymenoptera</taxon>
        <taxon>Apocrita</taxon>
        <taxon>Aculeata</taxon>
        <taxon>Vespoidea</taxon>
        <taxon>Vespidae</taxon>
        <taxon>Vespinae</taxon>
        <taxon>Vespula</taxon>
    </lineage>
</organism>
<proteinExistence type="predicted"/>
<dbReference type="AlphaFoldDB" id="A0A834NZ34"/>